<dbReference type="OrthoDB" id="5836119at2759"/>
<accession>A0A507ALE7</accession>
<reference evidence="6 7" key="1">
    <citation type="submission" date="2019-06" db="EMBL/GenBank/DDBJ databases">
        <title>Draft genome sequence of the filamentous fungus Phialemoniopsis curvata isolated from diesel fuel.</title>
        <authorList>
            <person name="Varaljay V.A."/>
            <person name="Lyon W.J."/>
            <person name="Crouch A.L."/>
            <person name="Drake C.E."/>
            <person name="Hollomon J.M."/>
            <person name="Nadeau L.J."/>
            <person name="Nunn H.S."/>
            <person name="Stevenson B.S."/>
            <person name="Bojanowski C.L."/>
            <person name="Crookes-Goodson W.J."/>
        </authorList>
    </citation>
    <scope>NUCLEOTIDE SEQUENCE [LARGE SCALE GENOMIC DNA]</scope>
    <source>
        <strain evidence="6 7">D216</strain>
    </source>
</reference>
<evidence type="ECO:0000256" key="3">
    <source>
        <dbReference type="ARBA" id="ARBA00023163"/>
    </source>
</evidence>
<dbReference type="AlphaFoldDB" id="A0A507ALE7"/>
<feature type="region of interest" description="Disordered" evidence="5">
    <location>
        <begin position="401"/>
        <end position="429"/>
    </location>
</feature>
<feature type="compositionally biased region" description="Low complexity" evidence="5">
    <location>
        <begin position="47"/>
        <end position="75"/>
    </location>
</feature>
<comment type="caution">
    <text evidence="6">The sequence shown here is derived from an EMBL/GenBank/DDBJ whole genome shotgun (WGS) entry which is preliminary data.</text>
</comment>
<organism evidence="6 7">
    <name type="scientific">Thyridium curvatum</name>
    <dbReference type="NCBI Taxonomy" id="1093900"/>
    <lineage>
        <taxon>Eukaryota</taxon>
        <taxon>Fungi</taxon>
        <taxon>Dikarya</taxon>
        <taxon>Ascomycota</taxon>
        <taxon>Pezizomycotina</taxon>
        <taxon>Sordariomycetes</taxon>
        <taxon>Sordariomycetidae</taxon>
        <taxon>Thyridiales</taxon>
        <taxon>Thyridiaceae</taxon>
        <taxon>Thyridium</taxon>
    </lineage>
</organism>
<evidence type="ECO:0000256" key="4">
    <source>
        <dbReference type="ARBA" id="ARBA00023242"/>
    </source>
</evidence>
<evidence type="ECO:0000256" key="2">
    <source>
        <dbReference type="ARBA" id="ARBA00022478"/>
    </source>
</evidence>
<dbReference type="STRING" id="1093900.A0A507ALE7"/>
<feature type="compositionally biased region" description="Basic and acidic residues" evidence="5">
    <location>
        <begin position="88"/>
        <end position="115"/>
    </location>
</feature>
<feature type="compositionally biased region" description="Low complexity" evidence="5">
    <location>
        <begin position="12"/>
        <end position="39"/>
    </location>
</feature>
<dbReference type="PANTHER" id="PTHR13408">
    <property type="entry name" value="DNA-DIRECTED RNA POLYMERASE III"/>
    <property type="match status" value="1"/>
</dbReference>
<dbReference type="PANTHER" id="PTHR13408:SF0">
    <property type="entry name" value="DNA-DIRECTED RNA POLYMERASE III SUBUNIT RPC4"/>
    <property type="match status" value="1"/>
</dbReference>
<dbReference type="Pfam" id="PF05132">
    <property type="entry name" value="RNA_pol_Rpc4"/>
    <property type="match status" value="1"/>
</dbReference>
<proteinExistence type="predicted"/>
<keyword evidence="4" id="KW-0539">Nucleus</keyword>
<dbReference type="Proteomes" id="UP000319257">
    <property type="component" value="Unassembled WGS sequence"/>
</dbReference>
<dbReference type="RefSeq" id="XP_030988655.1">
    <property type="nucleotide sequence ID" value="XM_031133867.1"/>
</dbReference>
<dbReference type="InterPro" id="IPR007811">
    <property type="entry name" value="RPC4"/>
</dbReference>
<gene>
    <name evidence="6" type="ORF">E0L32_011168</name>
</gene>
<dbReference type="GO" id="GO:0003677">
    <property type="term" value="F:DNA binding"/>
    <property type="evidence" value="ECO:0007669"/>
    <property type="project" value="InterPro"/>
</dbReference>
<name>A0A507ALE7_9PEZI</name>
<keyword evidence="2" id="KW-0240">DNA-directed RNA polymerase</keyword>
<dbReference type="GO" id="GO:0042797">
    <property type="term" value="P:tRNA transcription by RNA polymerase III"/>
    <property type="evidence" value="ECO:0007669"/>
    <property type="project" value="TreeGrafter"/>
</dbReference>
<protein>
    <recommendedName>
        <fullName evidence="8">RNA polymerase III RPC4</fullName>
    </recommendedName>
</protein>
<evidence type="ECO:0000313" key="7">
    <source>
        <dbReference type="Proteomes" id="UP000319257"/>
    </source>
</evidence>
<keyword evidence="7" id="KW-1185">Reference proteome</keyword>
<sequence>MPPKRGGRAGRAGRQTASRAAAAAATQPPAAAEQESASSDSQPVQVSPAPTTTSGPSRGGSSSARGASAPTRGRGIALGMKLKPKAVKRTEEERAALAAKEAKRVSDQVAEEARQRARSNRFRGRGFRGARGRGRGAMGRGGMTRPLGVPDGPFSLPPGSLSQGGSRGGGFGGGAGFGGGGGGGGSGSGASRIGVKSEANRFSYSDYPQELEGRLNTDMFGGFDSEFADDVKQESRHGALSVRQKKQVLPMGILRQEHKEPEVVVATTAELEAQEQALAEDSGSDIFVQDDRDEQAAVPEGDEMKEDNEVWAGAPQTRTVKIEGEDGEPEEVTDISELARRRQQLANKDKSESKSEPRSDAKSKAKPTKGKEAQAAKRKKPAIKEQEDIIAEERLQVMLSELGTQGVEKPQGEGNAEEEGQTPAEAPQPESKEGLIYLFQFPPVVPPLHTVRLEDKIPVKEEPTDDVVMLDEVAVRDPSTVDLTTGDDKVKKEDGVADASGTANANNIGQGGFLGMLNIRKSGKAELSWGGQIFEMSQGMDAQFLTTVVLLEEADRKPTMDGLSSHQAAGEAYGLGKIRGKFNLAPILGDEEEWEVDPEDLAIEV</sequence>
<evidence type="ECO:0000256" key="5">
    <source>
        <dbReference type="SAM" id="MobiDB-lite"/>
    </source>
</evidence>
<dbReference type="GeneID" id="41978615"/>
<comment type="subcellular location">
    <subcellularLocation>
        <location evidence="1">Nucleus</location>
    </subcellularLocation>
</comment>
<dbReference type="GO" id="GO:0005666">
    <property type="term" value="C:RNA polymerase III complex"/>
    <property type="evidence" value="ECO:0007669"/>
    <property type="project" value="InterPro"/>
</dbReference>
<keyword evidence="3" id="KW-0804">Transcription</keyword>
<feature type="compositionally biased region" description="Low complexity" evidence="5">
    <location>
        <begin position="152"/>
        <end position="164"/>
    </location>
</feature>
<evidence type="ECO:0000313" key="6">
    <source>
        <dbReference type="EMBL" id="TPX06944.1"/>
    </source>
</evidence>
<feature type="region of interest" description="Disordered" evidence="5">
    <location>
        <begin position="277"/>
        <end position="387"/>
    </location>
</feature>
<evidence type="ECO:0000256" key="1">
    <source>
        <dbReference type="ARBA" id="ARBA00004123"/>
    </source>
</evidence>
<feature type="region of interest" description="Disordered" evidence="5">
    <location>
        <begin position="1"/>
        <end position="193"/>
    </location>
</feature>
<evidence type="ECO:0008006" key="8">
    <source>
        <dbReference type="Google" id="ProtNLM"/>
    </source>
</evidence>
<feature type="compositionally biased region" description="Acidic residues" evidence="5">
    <location>
        <begin position="325"/>
        <end position="334"/>
    </location>
</feature>
<feature type="compositionally biased region" description="Basic and acidic residues" evidence="5">
    <location>
        <begin position="347"/>
        <end position="375"/>
    </location>
</feature>
<dbReference type="InParanoid" id="A0A507ALE7"/>
<feature type="compositionally biased region" description="Basic residues" evidence="5">
    <location>
        <begin position="116"/>
        <end position="134"/>
    </location>
</feature>
<dbReference type="EMBL" id="SKBQ01000099">
    <property type="protein sequence ID" value="TPX06944.1"/>
    <property type="molecule type" value="Genomic_DNA"/>
</dbReference>
<feature type="compositionally biased region" description="Gly residues" evidence="5">
    <location>
        <begin position="165"/>
        <end position="188"/>
    </location>
</feature>